<evidence type="ECO:0000313" key="3">
    <source>
        <dbReference type="Proteomes" id="UP000283095"/>
    </source>
</evidence>
<organism evidence="2 3">
    <name type="scientific">Peribacillus asahii</name>
    <dbReference type="NCBI Taxonomy" id="228899"/>
    <lineage>
        <taxon>Bacteria</taxon>
        <taxon>Bacillati</taxon>
        <taxon>Bacillota</taxon>
        <taxon>Bacilli</taxon>
        <taxon>Bacillales</taxon>
        <taxon>Bacillaceae</taxon>
        <taxon>Peribacillus</taxon>
    </lineage>
</organism>
<dbReference type="SUPFAM" id="SSF53335">
    <property type="entry name" value="S-adenosyl-L-methionine-dependent methyltransferases"/>
    <property type="match status" value="1"/>
</dbReference>
<dbReference type="RefSeq" id="WP_127761965.1">
    <property type="nucleotide sequence ID" value="NZ_CP026095.1"/>
</dbReference>
<evidence type="ECO:0000259" key="1">
    <source>
        <dbReference type="Pfam" id="PF03848"/>
    </source>
</evidence>
<dbReference type="KEGG" id="pasa:BAOM_4537"/>
<feature type="domain" description="Tellurite resistance methyltransferase TehB-like" evidence="1">
    <location>
        <begin position="34"/>
        <end position="172"/>
    </location>
</feature>
<name>A0A3T0KXP0_9BACI</name>
<accession>A0A3T0KXP0</accession>
<reference evidence="2 3" key="1">
    <citation type="submission" date="2018-01" db="EMBL/GenBank/DDBJ databases">
        <title>Bacillus asahii Genome sequencing and assembly.</title>
        <authorList>
            <person name="Jiang H."/>
            <person name="Feng Y."/>
            <person name="Zhao F."/>
            <person name="Lin X."/>
        </authorList>
    </citation>
    <scope>NUCLEOTIDE SEQUENCE [LARGE SCALE GENOMIC DNA]</scope>
    <source>
        <strain evidence="2 3">OM18</strain>
    </source>
</reference>
<dbReference type="GO" id="GO:0032259">
    <property type="term" value="P:methylation"/>
    <property type="evidence" value="ECO:0007669"/>
    <property type="project" value="UniProtKB-KW"/>
</dbReference>
<dbReference type="AlphaFoldDB" id="A0A3T0KXP0"/>
<keyword evidence="2" id="KW-0808">Transferase</keyword>
<protein>
    <submittedName>
        <fullName evidence="2">Methyltransferase</fullName>
    </submittedName>
</protein>
<dbReference type="OrthoDB" id="9804312at2"/>
<dbReference type="InterPro" id="IPR029063">
    <property type="entry name" value="SAM-dependent_MTases_sf"/>
</dbReference>
<dbReference type="EMBL" id="CP026095">
    <property type="protein sequence ID" value="AZV45117.1"/>
    <property type="molecule type" value="Genomic_DNA"/>
</dbReference>
<dbReference type="Pfam" id="PF03848">
    <property type="entry name" value="TehB"/>
    <property type="match status" value="1"/>
</dbReference>
<proteinExistence type="predicted"/>
<sequence length="200" mass="22498">MNPWNTRFENENYVYGTEPNAFLANMQPKLSLSGDALAIAEGEGRNAVFLAEQGLNVTAWDYAQSGLMKTTKLAESCGVSVETALVDLNVAEWGENRWDELVCIFGHFPKELRQKTLQGVKAAVKPGGYFITEVYSIHQIPYKSGGPRELELLYTPEEFLEAFVDWRIVHFFMGEVVRNEGELHNGLSHVIQFVGQKPIK</sequence>
<dbReference type="GO" id="GO:0008168">
    <property type="term" value="F:methyltransferase activity"/>
    <property type="evidence" value="ECO:0007669"/>
    <property type="project" value="UniProtKB-KW"/>
</dbReference>
<dbReference type="Proteomes" id="UP000283095">
    <property type="component" value="Chromosome"/>
</dbReference>
<keyword evidence="2" id="KW-0489">Methyltransferase</keyword>
<dbReference type="InterPro" id="IPR015985">
    <property type="entry name" value="TehB-like_dom"/>
</dbReference>
<gene>
    <name evidence="2" type="ORF">BAOM_4537</name>
</gene>
<evidence type="ECO:0000313" key="2">
    <source>
        <dbReference type="EMBL" id="AZV45117.1"/>
    </source>
</evidence>
<dbReference type="Gene3D" id="3.40.50.150">
    <property type="entry name" value="Vaccinia Virus protein VP39"/>
    <property type="match status" value="1"/>
</dbReference>